<dbReference type="RefSeq" id="WP_171320705.1">
    <property type="nucleotide sequence ID" value="NZ_VTXO01000001.1"/>
</dbReference>
<protein>
    <submittedName>
        <fullName evidence="2">PEBP family protein</fullName>
    </submittedName>
</protein>
<accession>A0AAE5EVU9</accession>
<reference evidence="2 3" key="1">
    <citation type="submission" date="2019-08" db="EMBL/GenBank/DDBJ databases">
        <title>Draft genome sequencing and comparative genomics of hatchery-associated Vibrios.</title>
        <authorList>
            <person name="Kehlet-Delgado H."/>
            <person name="Mueller R.S."/>
        </authorList>
    </citation>
    <scope>NUCLEOTIDE SEQUENCE [LARGE SCALE GENOMIC DNA]</scope>
    <source>
        <strain evidence="2 3">01-65-5-1</strain>
    </source>
</reference>
<keyword evidence="1" id="KW-0732">Signal</keyword>
<dbReference type="EMBL" id="VTXO01000001">
    <property type="protein sequence ID" value="NOI80040.1"/>
    <property type="molecule type" value="Genomic_DNA"/>
</dbReference>
<proteinExistence type="predicted"/>
<sequence>MLKTSRFYSTLAISAFALSTPYASSSEMVNIQADVWADNWFAMYIEDQMIMEDSVSINTERSFNAESFVFQSSLPVTLSFVIKDYKQNDTGLEYIGSRKQQMGDGGFIAQFTDSSNNKTLLVSNEAWRCFPIHIAPIDKRCEKSSHPNKDCMSDIISEPHDWKTTSFDDRQWPNASAFPKSKVKPKGGYDLIRWHRDAKLIWTADLETDNTILCRATLTSEEV</sequence>
<feature type="chain" id="PRO_5042190033" evidence="1">
    <location>
        <begin position="26"/>
        <end position="223"/>
    </location>
</feature>
<evidence type="ECO:0000313" key="3">
    <source>
        <dbReference type="Proteomes" id="UP000572722"/>
    </source>
</evidence>
<name>A0AAE5EVU9_9VIBR</name>
<gene>
    <name evidence="2" type="ORF">F0237_05115</name>
</gene>
<organism evidence="2 3">
    <name type="scientific">Vibrio tubiashii</name>
    <dbReference type="NCBI Taxonomy" id="29498"/>
    <lineage>
        <taxon>Bacteria</taxon>
        <taxon>Pseudomonadati</taxon>
        <taxon>Pseudomonadota</taxon>
        <taxon>Gammaproteobacteria</taxon>
        <taxon>Vibrionales</taxon>
        <taxon>Vibrionaceae</taxon>
        <taxon>Vibrio</taxon>
        <taxon>Vibrio oreintalis group</taxon>
    </lineage>
</organism>
<evidence type="ECO:0000313" key="2">
    <source>
        <dbReference type="EMBL" id="NOI80040.1"/>
    </source>
</evidence>
<feature type="signal peptide" evidence="1">
    <location>
        <begin position="1"/>
        <end position="25"/>
    </location>
</feature>
<dbReference type="AlphaFoldDB" id="A0AAE5EVU9"/>
<dbReference type="Proteomes" id="UP000572722">
    <property type="component" value="Unassembled WGS sequence"/>
</dbReference>
<comment type="caution">
    <text evidence="2">The sequence shown here is derived from an EMBL/GenBank/DDBJ whole genome shotgun (WGS) entry which is preliminary data.</text>
</comment>
<evidence type="ECO:0000256" key="1">
    <source>
        <dbReference type="SAM" id="SignalP"/>
    </source>
</evidence>
<dbReference type="Gene3D" id="2.60.120.260">
    <property type="entry name" value="Galactose-binding domain-like"/>
    <property type="match status" value="1"/>
</dbReference>